<dbReference type="CDD" id="cd03228">
    <property type="entry name" value="ABCC_MRP_Like"/>
    <property type="match status" value="1"/>
</dbReference>
<evidence type="ECO:0000256" key="2">
    <source>
        <dbReference type="ARBA" id="ARBA00022692"/>
    </source>
</evidence>
<dbReference type="PANTHER" id="PTHR24221">
    <property type="entry name" value="ATP-BINDING CASSETTE SUB-FAMILY B"/>
    <property type="match status" value="1"/>
</dbReference>
<keyword evidence="2 7" id="KW-0812">Transmembrane</keyword>
<evidence type="ECO:0000313" key="11">
    <source>
        <dbReference type="Proteomes" id="UP000649345"/>
    </source>
</evidence>
<dbReference type="EMBL" id="JACOOR010000007">
    <property type="protein sequence ID" value="MBC5660593.1"/>
    <property type="molecule type" value="Genomic_DNA"/>
</dbReference>
<dbReference type="InterPro" id="IPR011527">
    <property type="entry name" value="ABC1_TM_dom"/>
</dbReference>
<dbReference type="Pfam" id="PF00005">
    <property type="entry name" value="ABC_tran"/>
    <property type="match status" value="1"/>
</dbReference>
<dbReference type="InterPro" id="IPR039421">
    <property type="entry name" value="Type_1_exporter"/>
</dbReference>
<dbReference type="GO" id="GO:0016887">
    <property type="term" value="F:ATP hydrolysis activity"/>
    <property type="evidence" value="ECO:0007669"/>
    <property type="project" value="InterPro"/>
</dbReference>
<keyword evidence="4 10" id="KW-0067">ATP-binding</keyword>
<keyword evidence="11" id="KW-1185">Reference proteome</keyword>
<dbReference type="InterPro" id="IPR017871">
    <property type="entry name" value="ABC_transporter-like_CS"/>
</dbReference>
<evidence type="ECO:0000313" key="10">
    <source>
        <dbReference type="EMBL" id="MBC5660593.1"/>
    </source>
</evidence>
<dbReference type="GO" id="GO:0140359">
    <property type="term" value="F:ABC-type transporter activity"/>
    <property type="evidence" value="ECO:0007669"/>
    <property type="project" value="InterPro"/>
</dbReference>
<evidence type="ECO:0000256" key="5">
    <source>
        <dbReference type="ARBA" id="ARBA00022989"/>
    </source>
</evidence>
<dbReference type="InterPro" id="IPR036640">
    <property type="entry name" value="ABC1_TM_sf"/>
</dbReference>
<dbReference type="InterPro" id="IPR003439">
    <property type="entry name" value="ABC_transporter-like_ATP-bd"/>
</dbReference>
<dbReference type="PROSITE" id="PS50893">
    <property type="entry name" value="ABC_TRANSPORTER_2"/>
    <property type="match status" value="1"/>
</dbReference>
<feature type="transmembrane region" description="Helical" evidence="7">
    <location>
        <begin position="60"/>
        <end position="81"/>
    </location>
</feature>
<sequence length="568" mass="63630">MNMKKRFRSDRVLCYFQTEWKVLLAVTLSGLIYNLGLLAGPWFEGEMAACLIDILNGDRFFSDMLALVLAYVCAIGVVQFSRYIKRFYVRRFANNVNRRMKHILYGSLVQKSRRTLSEEGAGNVMTKAILDVDDCAECMRKFTTEIFDTGVALLAYAAMLLFYDWRLALISMIFPPVSYAIAEKMKGIVQRTGAAFKEQSGVLSAATLDRATNAVTYRVFGCEQERSAAYEENLSAYERSAVRANIWNASLPPIYRIISMAALVFILYFGGRNVLGQGWTAWDIAAFTTFVSCFTRLAVKSSSAAKLFNAVHKAQVSWQRIRPLMYAPETPGTPETGAPASLTVQGLGFAYPGNETLFSQVSFDAKPGQFIGVTGPVACGKSSLGRAFLCEYPYEGCIRLGDRELSEMDERTRLGEIGYLGHDPELFNDTIEHNVLMGDKGDAWKYLRLVCLDEEIKKMPEGIHTLVGNGGVRLSGGQAQRLALARTLCHKKPLLILDDPFSALDRNTERKIFENLKTYAADSVVLLIFHRLYLFPEMEQVIWLKDGQAVMGSHEEVKETVPEYATYK</sequence>
<reference evidence="10" key="1">
    <citation type="submission" date="2020-08" db="EMBL/GenBank/DDBJ databases">
        <title>Genome public.</title>
        <authorList>
            <person name="Liu C."/>
            <person name="Sun Q."/>
        </authorList>
    </citation>
    <scope>NUCLEOTIDE SEQUENCE</scope>
    <source>
        <strain evidence="10">NSJ-68</strain>
    </source>
</reference>
<dbReference type="PROSITE" id="PS00211">
    <property type="entry name" value="ABC_TRANSPORTER_1"/>
    <property type="match status" value="1"/>
</dbReference>
<dbReference type="Pfam" id="PF00664">
    <property type="entry name" value="ABC_membrane"/>
    <property type="match status" value="1"/>
</dbReference>
<keyword evidence="5 7" id="KW-1133">Transmembrane helix</keyword>
<dbReference type="CDD" id="cd07346">
    <property type="entry name" value="ABC_6TM_exporters"/>
    <property type="match status" value="1"/>
</dbReference>
<gene>
    <name evidence="10" type="ORF">H8S44_12525</name>
</gene>
<dbReference type="AlphaFoldDB" id="A0A923RMS1"/>
<evidence type="ECO:0000256" key="1">
    <source>
        <dbReference type="ARBA" id="ARBA00004651"/>
    </source>
</evidence>
<dbReference type="GO" id="GO:0005524">
    <property type="term" value="F:ATP binding"/>
    <property type="evidence" value="ECO:0007669"/>
    <property type="project" value="UniProtKB-KW"/>
</dbReference>
<dbReference type="PROSITE" id="PS50929">
    <property type="entry name" value="ABC_TM1F"/>
    <property type="match status" value="1"/>
</dbReference>
<dbReference type="RefSeq" id="WP_186873762.1">
    <property type="nucleotide sequence ID" value="NZ_JACOOR010000007.1"/>
</dbReference>
<feature type="domain" description="ABC transmembrane type-1" evidence="9">
    <location>
        <begin position="24"/>
        <end position="313"/>
    </location>
</feature>
<dbReference type="SUPFAM" id="SSF90123">
    <property type="entry name" value="ABC transporter transmembrane region"/>
    <property type="match status" value="1"/>
</dbReference>
<feature type="transmembrane region" description="Helical" evidence="7">
    <location>
        <begin position="142"/>
        <end position="159"/>
    </location>
</feature>
<name>A0A923RMS1_9FIRM</name>
<keyword evidence="6 7" id="KW-0472">Membrane</keyword>
<evidence type="ECO:0000256" key="7">
    <source>
        <dbReference type="SAM" id="Phobius"/>
    </source>
</evidence>
<dbReference type="PANTHER" id="PTHR24221:SF654">
    <property type="entry name" value="ATP-BINDING CASSETTE SUB-FAMILY B MEMBER 6"/>
    <property type="match status" value="1"/>
</dbReference>
<proteinExistence type="predicted"/>
<feature type="transmembrane region" description="Helical" evidence="7">
    <location>
        <begin position="20"/>
        <end position="40"/>
    </location>
</feature>
<dbReference type="Proteomes" id="UP000649345">
    <property type="component" value="Unassembled WGS sequence"/>
</dbReference>
<dbReference type="SMART" id="SM00382">
    <property type="entry name" value="AAA"/>
    <property type="match status" value="1"/>
</dbReference>
<evidence type="ECO:0000256" key="3">
    <source>
        <dbReference type="ARBA" id="ARBA00022741"/>
    </source>
</evidence>
<dbReference type="InterPro" id="IPR003593">
    <property type="entry name" value="AAA+_ATPase"/>
</dbReference>
<feature type="domain" description="ABC transporter" evidence="8">
    <location>
        <begin position="342"/>
        <end position="567"/>
    </location>
</feature>
<evidence type="ECO:0000256" key="6">
    <source>
        <dbReference type="ARBA" id="ARBA00023136"/>
    </source>
</evidence>
<protein>
    <submittedName>
        <fullName evidence="10">ABC transporter ATP-binding protein</fullName>
    </submittedName>
</protein>
<dbReference type="InterPro" id="IPR027417">
    <property type="entry name" value="P-loop_NTPase"/>
</dbReference>
<comment type="caution">
    <text evidence="10">The sequence shown here is derived from an EMBL/GenBank/DDBJ whole genome shotgun (WGS) entry which is preliminary data.</text>
</comment>
<dbReference type="GO" id="GO:0005886">
    <property type="term" value="C:plasma membrane"/>
    <property type="evidence" value="ECO:0007669"/>
    <property type="project" value="UniProtKB-SubCell"/>
</dbReference>
<accession>A0A923RMS1</accession>
<keyword evidence="3" id="KW-0547">Nucleotide-binding</keyword>
<evidence type="ECO:0000259" key="8">
    <source>
        <dbReference type="PROSITE" id="PS50893"/>
    </source>
</evidence>
<dbReference type="SUPFAM" id="SSF52540">
    <property type="entry name" value="P-loop containing nucleoside triphosphate hydrolases"/>
    <property type="match status" value="1"/>
</dbReference>
<comment type="subcellular location">
    <subcellularLocation>
        <location evidence="1">Cell membrane</location>
        <topology evidence="1">Multi-pass membrane protein</topology>
    </subcellularLocation>
</comment>
<evidence type="ECO:0000259" key="9">
    <source>
        <dbReference type="PROSITE" id="PS50929"/>
    </source>
</evidence>
<evidence type="ECO:0000256" key="4">
    <source>
        <dbReference type="ARBA" id="ARBA00022840"/>
    </source>
</evidence>
<dbReference type="Gene3D" id="1.20.1560.10">
    <property type="entry name" value="ABC transporter type 1, transmembrane domain"/>
    <property type="match status" value="1"/>
</dbReference>
<dbReference type="Gene3D" id="3.40.50.300">
    <property type="entry name" value="P-loop containing nucleotide triphosphate hydrolases"/>
    <property type="match status" value="1"/>
</dbReference>
<organism evidence="10 11">
    <name type="scientific">Anaerosacchariphilus hominis</name>
    <dbReference type="NCBI Taxonomy" id="2763017"/>
    <lineage>
        <taxon>Bacteria</taxon>
        <taxon>Bacillati</taxon>
        <taxon>Bacillota</taxon>
        <taxon>Clostridia</taxon>
        <taxon>Lachnospirales</taxon>
        <taxon>Lachnospiraceae</taxon>
        <taxon>Anaerosacchariphilus</taxon>
    </lineage>
</organism>